<dbReference type="InterPro" id="IPR036249">
    <property type="entry name" value="Thioredoxin-like_sf"/>
</dbReference>
<dbReference type="InterPro" id="IPR013740">
    <property type="entry name" value="Redoxin"/>
</dbReference>
<evidence type="ECO:0000259" key="2">
    <source>
        <dbReference type="PROSITE" id="PS51352"/>
    </source>
</evidence>
<gene>
    <name evidence="3" type="ORF">HGG79_08670</name>
</gene>
<dbReference type="EMBL" id="JAAZWO010000008">
    <property type="protein sequence ID" value="MBC2397846.1"/>
    <property type="molecule type" value="Genomic_DNA"/>
</dbReference>
<dbReference type="Proteomes" id="UP000563151">
    <property type="component" value="Unassembled WGS sequence"/>
</dbReference>
<keyword evidence="1" id="KW-0732">Signal</keyword>
<dbReference type="CDD" id="cd02966">
    <property type="entry name" value="TlpA_like_family"/>
    <property type="match status" value="1"/>
</dbReference>
<dbReference type="PANTHER" id="PTHR42852:SF13">
    <property type="entry name" value="PROTEIN DIPZ"/>
    <property type="match status" value="1"/>
</dbReference>
<evidence type="ECO:0000313" key="3">
    <source>
        <dbReference type="EMBL" id="MBC2397846.1"/>
    </source>
</evidence>
<proteinExistence type="predicted"/>
<dbReference type="PROSITE" id="PS51352">
    <property type="entry name" value="THIOREDOXIN_2"/>
    <property type="match status" value="1"/>
</dbReference>
<evidence type="ECO:0000313" key="4">
    <source>
        <dbReference type="Proteomes" id="UP000563151"/>
    </source>
</evidence>
<dbReference type="InterPro" id="IPR013766">
    <property type="entry name" value="Thioredoxin_domain"/>
</dbReference>
<dbReference type="PROSITE" id="PS51257">
    <property type="entry name" value="PROKAR_LIPOPROTEIN"/>
    <property type="match status" value="1"/>
</dbReference>
<sequence>MKKLVISCLLVVMTLSLTACGSKNNNASNSTKQEAELQDTKGSFGDLKTMPEFKVNDVNDKVVTNDIFKDKKLTMINIWGTFCKPCIDEMPELQDLYNEYGKKDVNIIGVVADGDTNEVKAFEILKKSKVEFTNLIPNEKFQKDFVSKTNAVPVTVFLNSKGEILQTVVGAREKNVYKKLIENNLNTAK</sequence>
<feature type="signal peptide" evidence="1">
    <location>
        <begin position="1"/>
        <end position="19"/>
    </location>
</feature>
<organism evidence="3 4">
    <name type="scientific">Clostridium tetanomorphum</name>
    <dbReference type="NCBI Taxonomy" id="1553"/>
    <lineage>
        <taxon>Bacteria</taxon>
        <taxon>Bacillati</taxon>
        <taxon>Bacillota</taxon>
        <taxon>Clostridia</taxon>
        <taxon>Eubacteriales</taxon>
        <taxon>Clostridiaceae</taxon>
        <taxon>Clostridium</taxon>
    </lineage>
</organism>
<dbReference type="InterPro" id="IPR050553">
    <property type="entry name" value="Thioredoxin_ResA/DsbE_sf"/>
</dbReference>
<dbReference type="AlphaFoldDB" id="A0A923EAT8"/>
<dbReference type="Gene3D" id="3.40.30.10">
    <property type="entry name" value="Glutaredoxin"/>
    <property type="match status" value="1"/>
</dbReference>
<evidence type="ECO:0000256" key="1">
    <source>
        <dbReference type="SAM" id="SignalP"/>
    </source>
</evidence>
<dbReference type="RefSeq" id="WP_051593316.1">
    <property type="nucleotide sequence ID" value="NZ_JAAZWO010000008.1"/>
</dbReference>
<feature type="chain" id="PRO_5038919772" evidence="1">
    <location>
        <begin position="20"/>
        <end position="189"/>
    </location>
</feature>
<feature type="domain" description="Thioredoxin" evidence="2">
    <location>
        <begin position="44"/>
        <end position="186"/>
    </location>
</feature>
<name>A0A923EAT8_CLOTT</name>
<comment type="caution">
    <text evidence="3">The sequence shown here is derived from an EMBL/GenBank/DDBJ whole genome shotgun (WGS) entry which is preliminary data.</text>
</comment>
<accession>A0A923EAT8</accession>
<keyword evidence="4" id="KW-1185">Reference proteome</keyword>
<dbReference type="GO" id="GO:0016491">
    <property type="term" value="F:oxidoreductase activity"/>
    <property type="evidence" value="ECO:0007669"/>
    <property type="project" value="InterPro"/>
</dbReference>
<dbReference type="Pfam" id="PF08534">
    <property type="entry name" value="Redoxin"/>
    <property type="match status" value="1"/>
</dbReference>
<protein>
    <submittedName>
        <fullName evidence="3">TlpA family protein disulfide reductase</fullName>
    </submittedName>
</protein>
<reference evidence="3 4" key="1">
    <citation type="submission" date="2020-04" db="EMBL/GenBank/DDBJ databases">
        <title>Genomic insights into acetone-butanol-ethanol (ABE) fermentation by sequencing solventogenic clostridia strains.</title>
        <authorList>
            <person name="Brown S."/>
        </authorList>
    </citation>
    <scope>NUCLEOTIDE SEQUENCE [LARGE SCALE GENOMIC DNA]</scope>
    <source>
        <strain evidence="3 4">DJ011</strain>
    </source>
</reference>
<dbReference type="SUPFAM" id="SSF52833">
    <property type="entry name" value="Thioredoxin-like"/>
    <property type="match status" value="1"/>
</dbReference>
<dbReference type="PANTHER" id="PTHR42852">
    <property type="entry name" value="THIOL:DISULFIDE INTERCHANGE PROTEIN DSBE"/>
    <property type="match status" value="1"/>
</dbReference>